<accession>A0A7J2U5B6</accession>
<sequence>MKRFCVNCGIEESATTPIIRGLCPKCYTEIRGLVTKPSSIELEYCKVCGGIKVHGKWVYVQNAEELRETIEDFFIELLKPSEDFILEDIEITFTPYEDSPATINLFGKLGGTKISHAITVNVSWKASLCPLCKKVVGGSYNAVVQLRYINTDSEIERFVNSIVKEFELWIKEVKPVKNGYDIMLLDASLAKRIAEAAKRKWQAVRVMESYGDTRRTSSGLRVSRFYISIRILNFKSGDYIVVNGIPYTVVSFDGSWLNLRDSSGGISRVHIDEISRNLSKYRVRKSI</sequence>
<dbReference type="EMBL" id="DSEU01000070">
    <property type="protein sequence ID" value="HEM67968.1"/>
    <property type="molecule type" value="Genomic_DNA"/>
</dbReference>
<dbReference type="Pfam" id="PF04981">
    <property type="entry name" value="NMD3"/>
    <property type="match status" value="1"/>
</dbReference>
<comment type="caution">
    <text evidence="2">The sequence shown here is derived from an EMBL/GenBank/DDBJ whole genome shotgun (WGS) entry which is preliminary data.</text>
</comment>
<dbReference type="InterPro" id="IPR007064">
    <property type="entry name" value="Nmd3_N"/>
</dbReference>
<reference evidence="2" key="1">
    <citation type="journal article" date="2020" name="mSystems">
        <title>Genome- and Community-Level Interaction Insights into Carbon Utilization and Element Cycling Functions of Hydrothermarchaeota in Hydrothermal Sediment.</title>
        <authorList>
            <person name="Zhou Z."/>
            <person name="Liu Y."/>
            <person name="Xu W."/>
            <person name="Pan J."/>
            <person name="Luo Z.H."/>
            <person name="Li M."/>
        </authorList>
    </citation>
    <scope>NUCLEOTIDE SEQUENCE [LARGE SCALE GENOMIC DNA]</scope>
    <source>
        <strain evidence="2">SpSt-125</strain>
    </source>
</reference>
<dbReference type="AlphaFoldDB" id="A0A7J2U5B6"/>
<protein>
    <recommendedName>
        <fullName evidence="1">Nmd3 N-terminal domain-containing protein</fullName>
    </recommendedName>
</protein>
<name>A0A7J2U5B6_9CREN</name>
<gene>
    <name evidence="2" type="ORF">ENO26_10485</name>
</gene>
<evidence type="ECO:0000313" key="2">
    <source>
        <dbReference type="EMBL" id="HEM67968.1"/>
    </source>
</evidence>
<feature type="domain" description="Nmd3 N-terminal" evidence="1">
    <location>
        <begin position="5"/>
        <end position="231"/>
    </location>
</feature>
<proteinExistence type="predicted"/>
<organism evidence="2">
    <name type="scientific">Ignisphaera aggregans</name>
    <dbReference type="NCBI Taxonomy" id="334771"/>
    <lineage>
        <taxon>Archaea</taxon>
        <taxon>Thermoproteota</taxon>
        <taxon>Thermoprotei</taxon>
        <taxon>Desulfurococcales</taxon>
        <taxon>Desulfurococcaceae</taxon>
        <taxon>Ignisphaera</taxon>
    </lineage>
</organism>
<evidence type="ECO:0000259" key="1">
    <source>
        <dbReference type="Pfam" id="PF04981"/>
    </source>
</evidence>